<sequence length="254" mass="27867">MNYRLPDPTPGGFCADAWAYTAELQRAIVRHPFNTALADGSLPRERFVFYIVQDSRYLFGFAQALAGAAARADDPADAAFLAGSAHGALAEERKLHAGYIEQFGLTESEMAGVATSPTCLAYTSYLRAAALSEPYPVLVAALLPCFWVYQHVGSTILEATGTTADHPYGRWIATYADEEFADTVLGARELTDRLAARTDEETRRRMLTAFVRCSEYEWLFWNSAWEREEWPTAAWLPDAHDPVGGPAAGSGGDQ</sequence>
<dbReference type="KEGG" id="aey:CDG81_05505"/>
<dbReference type="PANTHER" id="PTHR43198">
    <property type="entry name" value="BIFUNCTIONAL TH2 PROTEIN"/>
    <property type="match status" value="1"/>
</dbReference>
<comment type="catalytic activity">
    <reaction evidence="2">
        <text>thiamine + H2O = 5-(2-hydroxyethyl)-4-methylthiazole + 4-amino-5-hydroxymethyl-2-methylpyrimidine + H(+)</text>
        <dbReference type="Rhea" id="RHEA:17509"/>
        <dbReference type="ChEBI" id="CHEBI:15377"/>
        <dbReference type="ChEBI" id="CHEBI:15378"/>
        <dbReference type="ChEBI" id="CHEBI:16892"/>
        <dbReference type="ChEBI" id="CHEBI:17957"/>
        <dbReference type="ChEBI" id="CHEBI:18385"/>
        <dbReference type="EC" id="3.5.99.2"/>
    </reaction>
</comment>
<dbReference type="InterPro" id="IPR004305">
    <property type="entry name" value="Thiaminase-2/PQQC"/>
</dbReference>
<dbReference type="InterPro" id="IPR027574">
    <property type="entry name" value="Thiaminase_II"/>
</dbReference>
<dbReference type="GO" id="GO:0050334">
    <property type="term" value="F:thiaminase activity"/>
    <property type="evidence" value="ECO:0007669"/>
    <property type="project" value="UniProtKB-EC"/>
</dbReference>
<keyword evidence="6" id="KW-1185">Reference proteome</keyword>
<comment type="function">
    <text evidence="2">Catalyzes an amino-pyrimidine hydrolysis reaction at the C5' of the pyrimidine moiety of thiamine compounds, a reaction that is part of a thiamine salvage pathway.</text>
</comment>
<dbReference type="eggNOG" id="COG0819">
    <property type="taxonomic scope" value="Bacteria"/>
</dbReference>
<dbReference type="GO" id="GO:0005829">
    <property type="term" value="C:cytosol"/>
    <property type="evidence" value="ECO:0007669"/>
    <property type="project" value="TreeGrafter"/>
</dbReference>
<dbReference type="Pfam" id="PF03070">
    <property type="entry name" value="TENA_THI-4"/>
    <property type="match status" value="1"/>
</dbReference>
<dbReference type="InterPro" id="IPR050967">
    <property type="entry name" value="Thiamine_Salvage_TenA"/>
</dbReference>
<dbReference type="CDD" id="cd19365">
    <property type="entry name" value="TenA_C-like"/>
    <property type="match status" value="1"/>
</dbReference>
<dbReference type="AlphaFoldDB" id="A0A099D1N5"/>
<organism evidence="4 7">
    <name type="scientific">Actinopolyspora erythraea</name>
    <dbReference type="NCBI Taxonomy" id="414996"/>
    <lineage>
        <taxon>Bacteria</taxon>
        <taxon>Bacillati</taxon>
        <taxon>Actinomycetota</taxon>
        <taxon>Actinomycetes</taxon>
        <taxon>Actinopolysporales</taxon>
        <taxon>Actinopolysporaceae</taxon>
        <taxon>Actinopolyspora</taxon>
    </lineage>
</organism>
<evidence type="ECO:0000313" key="4">
    <source>
        <dbReference type="EMBL" id="ASU80860.1"/>
    </source>
</evidence>
<evidence type="ECO:0000313" key="6">
    <source>
        <dbReference type="Proteomes" id="UP000029737"/>
    </source>
</evidence>
<keyword evidence="2" id="KW-0784">Thiamine biosynthesis</keyword>
<evidence type="ECO:0000256" key="1">
    <source>
        <dbReference type="ARBA" id="ARBA00004948"/>
    </source>
</evidence>
<reference evidence="5 6" key="1">
    <citation type="journal article" date="2014" name="PLoS ONE">
        <title>Identification and Characterization of a New Erythromycin Biosynthetic Gene Cluster in Actinopolyspora erythraea YIM90600, a Novel Erythronolide-Producing Halophilic Actinomycete Isolated from Salt Field.</title>
        <authorList>
            <person name="Chen D."/>
            <person name="Feng J."/>
            <person name="Huang L."/>
            <person name="Zhang Q."/>
            <person name="Wu J."/>
            <person name="Zhu X."/>
            <person name="Duan Y."/>
            <person name="Xu Z."/>
        </authorList>
    </citation>
    <scope>NUCLEOTIDE SEQUENCE [LARGE SCALE GENOMIC DNA]</scope>
    <source>
        <strain evidence="5 6">YIM90600</strain>
    </source>
</reference>
<dbReference type="InterPro" id="IPR016084">
    <property type="entry name" value="Haem_Oase-like_multi-hlx"/>
</dbReference>
<dbReference type="RefSeq" id="WP_043577645.1">
    <property type="nucleotide sequence ID" value="NZ_CP022752.1"/>
</dbReference>
<dbReference type="HOGENOM" id="CLU_077537_3_2_11"/>
<proteinExistence type="inferred from homology"/>
<evidence type="ECO:0000256" key="2">
    <source>
        <dbReference type="RuleBase" id="RU363093"/>
    </source>
</evidence>
<evidence type="ECO:0000259" key="3">
    <source>
        <dbReference type="Pfam" id="PF03070"/>
    </source>
</evidence>
<name>A0A099D1N5_9ACTN</name>
<dbReference type="EMBL" id="JPMV01000038">
    <property type="protein sequence ID" value="KGI79846.1"/>
    <property type="molecule type" value="Genomic_DNA"/>
</dbReference>
<keyword evidence="2" id="KW-0378">Hydrolase</keyword>
<dbReference type="UniPathway" id="UPA00060"/>
<comment type="similarity">
    <text evidence="2">Belongs to the TenA family.</text>
</comment>
<dbReference type="Proteomes" id="UP000215043">
    <property type="component" value="Chromosome"/>
</dbReference>
<dbReference type="OrthoDB" id="34166at2"/>
<comment type="catalytic activity">
    <reaction evidence="2">
        <text>4-amino-5-aminomethyl-2-methylpyrimidine + H2O = 4-amino-5-hydroxymethyl-2-methylpyrimidine + NH4(+)</text>
        <dbReference type="Rhea" id="RHEA:31799"/>
        <dbReference type="ChEBI" id="CHEBI:15377"/>
        <dbReference type="ChEBI" id="CHEBI:16892"/>
        <dbReference type="ChEBI" id="CHEBI:28938"/>
        <dbReference type="ChEBI" id="CHEBI:63416"/>
        <dbReference type="EC" id="3.5.99.2"/>
    </reaction>
</comment>
<comment type="pathway">
    <text evidence="1 2">Cofactor biosynthesis; thiamine diphosphate biosynthesis.</text>
</comment>
<dbReference type="GO" id="GO:0009228">
    <property type="term" value="P:thiamine biosynthetic process"/>
    <property type="evidence" value="ECO:0007669"/>
    <property type="project" value="UniProtKB-KW"/>
</dbReference>
<accession>A0A099D1N5</accession>
<feature type="domain" description="Thiaminase-2/PQQC" evidence="3">
    <location>
        <begin position="23"/>
        <end position="226"/>
    </location>
</feature>
<dbReference type="SUPFAM" id="SSF48613">
    <property type="entry name" value="Heme oxygenase-like"/>
    <property type="match status" value="1"/>
</dbReference>
<dbReference type="EC" id="3.5.99.2" evidence="2"/>
<dbReference type="EMBL" id="CP022752">
    <property type="protein sequence ID" value="ASU80860.1"/>
    <property type="molecule type" value="Genomic_DNA"/>
</dbReference>
<dbReference type="GO" id="GO:0009229">
    <property type="term" value="P:thiamine diphosphate biosynthetic process"/>
    <property type="evidence" value="ECO:0007669"/>
    <property type="project" value="UniProtKB-UniPathway"/>
</dbReference>
<protein>
    <recommendedName>
        <fullName evidence="2">Aminopyrimidine aminohydrolase</fullName>
        <ecNumber evidence="2">3.5.99.2</ecNumber>
    </recommendedName>
</protein>
<evidence type="ECO:0000313" key="7">
    <source>
        <dbReference type="Proteomes" id="UP000215043"/>
    </source>
</evidence>
<dbReference type="Proteomes" id="UP000029737">
    <property type="component" value="Unassembled WGS sequence"/>
</dbReference>
<dbReference type="NCBIfam" id="TIGR04306">
    <property type="entry name" value="salvage_TenA"/>
    <property type="match status" value="1"/>
</dbReference>
<dbReference type="Gene3D" id="1.20.910.10">
    <property type="entry name" value="Heme oxygenase-like"/>
    <property type="match status" value="1"/>
</dbReference>
<dbReference type="PANTHER" id="PTHR43198:SF2">
    <property type="entry name" value="SI:CH1073-67J19.1-RELATED"/>
    <property type="match status" value="1"/>
</dbReference>
<reference evidence="4 7" key="2">
    <citation type="submission" date="2017-08" db="EMBL/GenBank/DDBJ databases">
        <title>The complete genome sequence of moderately halophilic actinomycete Actinopolyspora erythraea YIM 90600, the producer of novel erythromycin, novel actinopolysporins A-C and tubercidin.</title>
        <authorList>
            <person name="Yin M."/>
            <person name="Tang S."/>
        </authorList>
    </citation>
    <scope>NUCLEOTIDE SEQUENCE [LARGE SCALE GENOMIC DNA]</scope>
    <source>
        <strain evidence="4 7">YIM 90600</strain>
    </source>
</reference>
<evidence type="ECO:0000313" key="5">
    <source>
        <dbReference type="EMBL" id="KGI79846.1"/>
    </source>
</evidence>
<gene>
    <name evidence="4" type="primary">tenA</name>
    <name evidence="4" type="ORF">CDG81_05505</name>
    <name evidence="5" type="ORF">IL38_20500</name>
</gene>